<protein>
    <submittedName>
        <fullName evidence="3">Uncharacterized protein</fullName>
    </submittedName>
</protein>
<feature type="transmembrane region" description="Helical" evidence="2">
    <location>
        <begin position="42"/>
        <end position="60"/>
    </location>
</feature>
<accession>A0A2T3Z7I5</accession>
<dbReference type="AlphaFoldDB" id="A0A2T3Z7I5"/>
<feature type="region of interest" description="Disordered" evidence="1">
    <location>
        <begin position="1"/>
        <end position="23"/>
    </location>
</feature>
<keyword evidence="4" id="KW-1185">Reference proteome</keyword>
<proteinExistence type="predicted"/>
<dbReference type="EMBL" id="KZ679262">
    <property type="protein sequence ID" value="PTB40774.1"/>
    <property type="molecule type" value="Genomic_DNA"/>
</dbReference>
<evidence type="ECO:0000313" key="3">
    <source>
        <dbReference type="EMBL" id="PTB40774.1"/>
    </source>
</evidence>
<name>A0A2T3Z7I5_TRIA4</name>
<reference evidence="3 4" key="1">
    <citation type="submission" date="2016-07" db="EMBL/GenBank/DDBJ databases">
        <title>Multiple horizontal gene transfer events from other fungi enriched the ability of initially mycotrophic Trichoderma (Ascomycota) to feed on dead plant biomass.</title>
        <authorList>
            <consortium name="DOE Joint Genome Institute"/>
            <person name="Aerts A."/>
            <person name="Atanasova L."/>
            <person name="Chenthamara K."/>
            <person name="Zhang J."/>
            <person name="Grujic M."/>
            <person name="Henrissat B."/>
            <person name="Kuo A."/>
            <person name="Salamov A."/>
            <person name="Lipzen A."/>
            <person name="Labutti K."/>
            <person name="Barry K."/>
            <person name="Miao Y."/>
            <person name="Rahimi M.J."/>
            <person name="Shen Q."/>
            <person name="Grigoriev I.V."/>
            <person name="Kubicek C.P."/>
            <person name="Druzhinina I.S."/>
        </authorList>
    </citation>
    <scope>NUCLEOTIDE SEQUENCE [LARGE SCALE GENOMIC DNA]</scope>
    <source>
        <strain evidence="3 4">CBS 433.97</strain>
    </source>
</reference>
<sequence length="69" mass="7843">MEKTSKKEIHSREAESNRRLFDEMSPLQSNAMNQLDHPKSSTVILVTVLVLLASLYFSFIRPNILAKAP</sequence>
<keyword evidence="2" id="KW-1133">Transmembrane helix</keyword>
<gene>
    <name evidence="3" type="ORF">M441DRAFT_412111</name>
</gene>
<dbReference type="Proteomes" id="UP000240493">
    <property type="component" value="Unassembled WGS sequence"/>
</dbReference>
<keyword evidence="2" id="KW-0812">Transmembrane</keyword>
<feature type="compositionally biased region" description="Basic and acidic residues" evidence="1">
    <location>
        <begin position="1"/>
        <end position="22"/>
    </location>
</feature>
<keyword evidence="2" id="KW-0472">Membrane</keyword>
<organism evidence="3 4">
    <name type="scientific">Trichoderma asperellum (strain ATCC 204424 / CBS 433.97 / NBRC 101777)</name>
    <dbReference type="NCBI Taxonomy" id="1042311"/>
    <lineage>
        <taxon>Eukaryota</taxon>
        <taxon>Fungi</taxon>
        <taxon>Dikarya</taxon>
        <taxon>Ascomycota</taxon>
        <taxon>Pezizomycotina</taxon>
        <taxon>Sordariomycetes</taxon>
        <taxon>Hypocreomycetidae</taxon>
        <taxon>Hypocreales</taxon>
        <taxon>Hypocreaceae</taxon>
        <taxon>Trichoderma</taxon>
    </lineage>
</organism>
<evidence type="ECO:0000256" key="2">
    <source>
        <dbReference type="SAM" id="Phobius"/>
    </source>
</evidence>
<evidence type="ECO:0000313" key="4">
    <source>
        <dbReference type="Proteomes" id="UP000240493"/>
    </source>
</evidence>
<evidence type="ECO:0000256" key="1">
    <source>
        <dbReference type="SAM" id="MobiDB-lite"/>
    </source>
</evidence>